<proteinExistence type="predicted"/>
<dbReference type="RefSeq" id="WP_242282971.1">
    <property type="nucleotide sequence ID" value="NZ_JAKKSL010000001.1"/>
</dbReference>
<keyword evidence="3" id="KW-1185">Reference proteome</keyword>
<dbReference type="EMBL" id="JAKKSL010000001">
    <property type="protein sequence ID" value="MCI2282331.1"/>
    <property type="molecule type" value="Genomic_DNA"/>
</dbReference>
<gene>
    <name evidence="2" type="ORF">L3081_01650</name>
</gene>
<organism evidence="2 3">
    <name type="scientific">Colwellia maritima</name>
    <dbReference type="NCBI Taxonomy" id="2912588"/>
    <lineage>
        <taxon>Bacteria</taxon>
        <taxon>Pseudomonadati</taxon>
        <taxon>Pseudomonadota</taxon>
        <taxon>Gammaproteobacteria</taxon>
        <taxon>Alteromonadales</taxon>
        <taxon>Colwelliaceae</taxon>
        <taxon>Colwellia</taxon>
    </lineage>
</organism>
<sequence length="248" mass="28784">MKSYIAIFLLLIFTSFLVKAEQTCHLRADLLGAYYQLTNSNTHSNEQEYSITDKAVHLSSLWRTNQKVLSINGEQSTTWYRLNNGLVQKTTHFDHFKRSIEYQAKPMSEEYWQQIRQLIPDSKKHTLTLVNTTADGCYQQEQYQWHSDDSNLSGKLLWNKNLNIMTELTITQGDKKSHWQLQKIERNQDVINQVFAQRANYQSTDFADIGDNESDPFLIKMINLGFIDHSASGIYNANGESMAIQHNH</sequence>
<dbReference type="Proteomes" id="UP001139646">
    <property type="component" value="Unassembled WGS sequence"/>
</dbReference>
<feature type="chain" id="PRO_5045955714" description="Orphan protein secreted protein" evidence="1">
    <location>
        <begin position="21"/>
        <end position="248"/>
    </location>
</feature>
<evidence type="ECO:0000313" key="2">
    <source>
        <dbReference type="EMBL" id="MCI2282331.1"/>
    </source>
</evidence>
<protein>
    <recommendedName>
        <fullName evidence="4">Orphan protein secreted protein</fullName>
    </recommendedName>
</protein>
<accession>A0ABS9WWU0</accession>
<comment type="caution">
    <text evidence="2">The sequence shown here is derived from an EMBL/GenBank/DDBJ whole genome shotgun (WGS) entry which is preliminary data.</text>
</comment>
<name>A0ABS9WWU0_9GAMM</name>
<keyword evidence="1" id="KW-0732">Signal</keyword>
<reference evidence="2" key="1">
    <citation type="submission" date="2022-01" db="EMBL/GenBank/DDBJ databases">
        <title>Colwellia maritima, isolated from seawater.</title>
        <authorList>
            <person name="Kristyanto S."/>
            <person name="Jung J."/>
            <person name="Jeon C.O."/>
        </authorList>
    </citation>
    <scope>NUCLEOTIDE SEQUENCE</scope>
    <source>
        <strain evidence="2">MSW7</strain>
    </source>
</reference>
<evidence type="ECO:0008006" key="4">
    <source>
        <dbReference type="Google" id="ProtNLM"/>
    </source>
</evidence>
<evidence type="ECO:0000256" key="1">
    <source>
        <dbReference type="SAM" id="SignalP"/>
    </source>
</evidence>
<feature type="signal peptide" evidence="1">
    <location>
        <begin position="1"/>
        <end position="20"/>
    </location>
</feature>
<evidence type="ECO:0000313" key="3">
    <source>
        <dbReference type="Proteomes" id="UP001139646"/>
    </source>
</evidence>